<evidence type="ECO:0000313" key="3">
    <source>
        <dbReference type="Proteomes" id="UP000185557"/>
    </source>
</evidence>
<sequence>MASPAALDDAIAALNNRLKAARLGLQVERRGDRLKLWGTLPPRQHQNSAPTAAHSPHAARYPSRTQAD</sequence>
<dbReference type="EMBL" id="MRCG01000002">
    <property type="protein sequence ID" value="OKH49963.1"/>
    <property type="molecule type" value="Genomic_DNA"/>
</dbReference>
<dbReference type="RefSeq" id="WP_073607203.1">
    <property type="nucleotide sequence ID" value="NZ_MRCG01000002.1"/>
</dbReference>
<feature type="compositionally biased region" description="Low complexity" evidence="1">
    <location>
        <begin position="48"/>
        <end position="59"/>
    </location>
</feature>
<evidence type="ECO:0000313" key="2">
    <source>
        <dbReference type="EMBL" id="OKH49963.1"/>
    </source>
</evidence>
<organism evidence="2 3">
    <name type="scientific">Phormidium tenue NIES-30</name>
    <dbReference type="NCBI Taxonomy" id="549789"/>
    <lineage>
        <taxon>Bacteria</taxon>
        <taxon>Bacillati</taxon>
        <taxon>Cyanobacteriota</taxon>
        <taxon>Cyanophyceae</taxon>
        <taxon>Oscillatoriophycideae</taxon>
        <taxon>Oscillatoriales</taxon>
        <taxon>Oscillatoriaceae</taxon>
        <taxon>Phormidium</taxon>
    </lineage>
</organism>
<name>A0A1U7J8Y2_9CYAN</name>
<dbReference type="AlphaFoldDB" id="A0A1U7J8Y2"/>
<feature type="region of interest" description="Disordered" evidence="1">
    <location>
        <begin position="38"/>
        <end position="68"/>
    </location>
</feature>
<keyword evidence="3" id="KW-1185">Reference proteome</keyword>
<dbReference type="Proteomes" id="UP000185557">
    <property type="component" value="Unassembled WGS sequence"/>
</dbReference>
<evidence type="ECO:0000256" key="1">
    <source>
        <dbReference type="SAM" id="MobiDB-lite"/>
    </source>
</evidence>
<proteinExistence type="predicted"/>
<protein>
    <submittedName>
        <fullName evidence="2">Uncharacterized protein</fullName>
    </submittedName>
</protein>
<comment type="caution">
    <text evidence="2">The sequence shown here is derived from an EMBL/GenBank/DDBJ whole genome shotgun (WGS) entry which is preliminary data.</text>
</comment>
<accession>A0A1U7J8Y2</accession>
<reference evidence="2 3" key="1">
    <citation type="submission" date="2016-11" db="EMBL/GenBank/DDBJ databases">
        <title>Draft Genome Sequences of Nine Cyanobacterial Strains from Diverse Habitats.</title>
        <authorList>
            <person name="Zhu T."/>
            <person name="Hou S."/>
            <person name="Lu X."/>
            <person name="Hess W.R."/>
        </authorList>
    </citation>
    <scope>NUCLEOTIDE SEQUENCE [LARGE SCALE GENOMIC DNA]</scope>
    <source>
        <strain evidence="2 3">NIES-30</strain>
    </source>
</reference>
<gene>
    <name evidence="2" type="ORF">NIES30_04440</name>
</gene>